<comment type="caution">
    <text evidence="10">The sequence shown here is derived from an EMBL/GenBank/DDBJ whole genome shotgun (WGS) entry which is preliminary data.</text>
</comment>
<evidence type="ECO:0000256" key="5">
    <source>
        <dbReference type="ARBA" id="ARBA00022741"/>
    </source>
</evidence>
<comment type="cofactor">
    <cofactor evidence="1">
        <name>Mn(2+)</name>
        <dbReference type="ChEBI" id="CHEBI:29035"/>
    </cofactor>
</comment>
<evidence type="ECO:0000256" key="7">
    <source>
        <dbReference type="ARBA" id="ARBA00023134"/>
    </source>
</evidence>
<evidence type="ECO:0000256" key="6">
    <source>
        <dbReference type="ARBA" id="ARBA00022800"/>
    </source>
</evidence>
<dbReference type="SUPFAM" id="SSF103365">
    <property type="entry name" value="Hypothetical protein PH1602"/>
    <property type="match status" value="1"/>
</dbReference>
<keyword evidence="7" id="KW-0342">GTP-binding</keyword>
<keyword evidence="11" id="KW-1185">Reference proteome</keyword>
<dbReference type="PANTHER" id="PTHR43749:SF2">
    <property type="entry name" value="RNA-SPLICING LIGASE RTCB"/>
    <property type="match status" value="1"/>
</dbReference>
<comment type="catalytic activity">
    <reaction evidence="9">
        <text>a 3'-end 3'-phospho-ribonucleotide-RNA + a 5'-end dephospho-ribonucleoside-RNA + GTP = a ribonucleotidyl-ribonucleotide-RNA + GMP + diphosphate</text>
        <dbReference type="Rhea" id="RHEA:68076"/>
        <dbReference type="Rhea" id="RHEA-COMP:10463"/>
        <dbReference type="Rhea" id="RHEA-COMP:13936"/>
        <dbReference type="Rhea" id="RHEA-COMP:17355"/>
        <dbReference type="ChEBI" id="CHEBI:33019"/>
        <dbReference type="ChEBI" id="CHEBI:37565"/>
        <dbReference type="ChEBI" id="CHEBI:58115"/>
        <dbReference type="ChEBI" id="CHEBI:83062"/>
        <dbReference type="ChEBI" id="CHEBI:138284"/>
        <dbReference type="ChEBI" id="CHEBI:173118"/>
        <dbReference type="EC" id="6.5.1.8"/>
    </reaction>
</comment>
<name>A0ABQ2CZD3_9DEIO</name>
<keyword evidence="6" id="KW-0692">RNA repair</keyword>
<evidence type="ECO:0000256" key="1">
    <source>
        <dbReference type="ARBA" id="ARBA00001936"/>
    </source>
</evidence>
<dbReference type="InterPro" id="IPR036025">
    <property type="entry name" value="RtcB-like_sf"/>
</dbReference>
<keyword evidence="4" id="KW-0479">Metal-binding</keyword>
<keyword evidence="5" id="KW-0547">Nucleotide-binding</keyword>
<reference evidence="11" key="1">
    <citation type="journal article" date="2019" name="Int. J. Syst. Evol. Microbiol.">
        <title>The Global Catalogue of Microorganisms (GCM) 10K type strain sequencing project: providing services to taxonomists for standard genome sequencing and annotation.</title>
        <authorList>
            <consortium name="The Broad Institute Genomics Platform"/>
            <consortium name="The Broad Institute Genome Sequencing Center for Infectious Disease"/>
            <person name="Wu L."/>
            <person name="Ma J."/>
        </authorList>
    </citation>
    <scope>NUCLEOTIDE SEQUENCE [LARGE SCALE GENOMIC DNA]</scope>
    <source>
        <strain evidence="11">JCM 14370</strain>
    </source>
</reference>
<dbReference type="Gene3D" id="3.90.1860.10">
    <property type="entry name" value="tRNA-splicing ligase RtcB"/>
    <property type="match status" value="1"/>
</dbReference>
<dbReference type="GO" id="GO:0016874">
    <property type="term" value="F:ligase activity"/>
    <property type="evidence" value="ECO:0007669"/>
    <property type="project" value="UniProtKB-KW"/>
</dbReference>
<dbReference type="PANTHER" id="PTHR43749">
    <property type="entry name" value="RNA-SPLICING LIGASE RTCB"/>
    <property type="match status" value="1"/>
</dbReference>
<dbReference type="InterPro" id="IPR001233">
    <property type="entry name" value="RtcB"/>
</dbReference>
<protein>
    <recommendedName>
        <fullName evidence="2">3'-phosphate/5'-hydroxy nucleic acid ligase</fullName>
        <ecNumber evidence="2">6.5.1.8</ecNumber>
    </recommendedName>
</protein>
<evidence type="ECO:0000313" key="10">
    <source>
        <dbReference type="EMBL" id="GGJ31574.1"/>
    </source>
</evidence>
<evidence type="ECO:0000256" key="9">
    <source>
        <dbReference type="ARBA" id="ARBA00047746"/>
    </source>
</evidence>
<evidence type="ECO:0000256" key="8">
    <source>
        <dbReference type="ARBA" id="ARBA00023211"/>
    </source>
</evidence>
<evidence type="ECO:0000256" key="2">
    <source>
        <dbReference type="ARBA" id="ARBA00012726"/>
    </source>
</evidence>
<keyword evidence="3 10" id="KW-0436">Ligase</keyword>
<organism evidence="10 11">
    <name type="scientific">Deinococcus roseus</name>
    <dbReference type="NCBI Taxonomy" id="392414"/>
    <lineage>
        <taxon>Bacteria</taxon>
        <taxon>Thermotogati</taxon>
        <taxon>Deinococcota</taxon>
        <taxon>Deinococci</taxon>
        <taxon>Deinococcales</taxon>
        <taxon>Deinococcaceae</taxon>
        <taxon>Deinococcus</taxon>
    </lineage>
</organism>
<dbReference type="EC" id="6.5.1.8" evidence="2"/>
<proteinExistence type="predicted"/>
<dbReference type="Pfam" id="PF01139">
    <property type="entry name" value="RtcB"/>
    <property type="match status" value="1"/>
</dbReference>
<dbReference type="Proteomes" id="UP000632222">
    <property type="component" value="Unassembled WGS sequence"/>
</dbReference>
<sequence>MMIPREVIEIGYQNREIKEALRAAEVAKNHKHPKARILQDLTALMADPTPYLDHAIYKHLAALMHQKRDQAQLIKDPVNYTIWGRENIEESAFAQMVNVMSLAPTVAGAMMPDAHLGYGMPIGGVAGLENAVSPAMIGYDIACRVRISVFDELSGKKTLKNEKLRKILLNNTRFGAGEGWSKNEAPDHAVLDDPRWNSIAIAKQLKDRARIQIGTSGSGNHFVEFGILTLEEFSQELGLDAGEYLALMSHSGSRGVGHKIATEYMKRAEKNLPNLDLPYKALAWLDLNTEDGQEYWEAMNLMGDYASANHHIIHERIAEDLGSEIISHVENHHNFAWKEQHNGKELIVHRKGATPAAAGQLGVIPGSMTQPAYIVVGKGEEKSLASASHGAGRKIGRRAAERTYEQKDLIKAAKDAGVEVIGAGVDEGPYCYKDVATVMAAQKDLVKPIASFQPRIVRMDSGNEDI</sequence>
<dbReference type="EMBL" id="BMOD01000004">
    <property type="protein sequence ID" value="GGJ31574.1"/>
    <property type="molecule type" value="Genomic_DNA"/>
</dbReference>
<gene>
    <name evidence="10" type="primary">rtcB</name>
    <name evidence="10" type="ORF">GCM10008938_17210</name>
</gene>
<dbReference type="RefSeq" id="WP_189002265.1">
    <property type="nucleotide sequence ID" value="NZ_BMOD01000004.1"/>
</dbReference>
<evidence type="ECO:0000256" key="4">
    <source>
        <dbReference type="ARBA" id="ARBA00022723"/>
    </source>
</evidence>
<dbReference type="InterPro" id="IPR052915">
    <property type="entry name" value="RtcB-like"/>
</dbReference>
<evidence type="ECO:0000313" key="11">
    <source>
        <dbReference type="Proteomes" id="UP000632222"/>
    </source>
</evidence>
<keyword evidence="8" id="KW-0464">Manganese</keyword>
<evidence type="ECO:0000256" key="3">
    <source>
        <dbReference type="ARBA" id="ARBA00022598"/>
    </source>
</evidence>
<accession>A0ABQ2CZD3</accession>